<evidence type="ECO:0000256" key="6">
    <source>
        <dbReference type="PROSITE-ProRule" id="PRU00104"/>
    </source>
</evidence>
<dbReference type="PROSITE" id="PS50011">
    <property type="entry name" value="PROTEIN_KINASE_DOM"/>
    <property type="match status" value="1"/>
</dbReference>
<dbReference type="GO" id="GO:0005737">
    <property type="term" value="C:cytoplasm"/>
    <property type="evidence" value="ECO:0007669"/>
    <property type="project" value="TreeGrafter"/>
</dbReference>
<dbReference type="InterPro" id="IPR000719">
    <property type="entry name" value="Prot_kinase_dom"/>
</dbReference>
<dbReference type="Gene3D" id="3.30.2410.10">
    <property type="entry name" value="Hect, E3 ligase catalytic domain"/>
    <property type="match status" value="1"/>
</dbReference>
<dbReference type="Proteomes" id="UP000789595">
    <property type="component" value="Unassembled WGS sequence"/>
</dbReference>
<dbReference type="SUPFAM" id="SSF56204">
    <property type="entry name" value="Hect, E3 ligase catalytic domain"/>
    <property type="match status" value="1"/>
</dbReference>
<evidence type="ECO:0000259" key="8">
    <source>
        <dbReference type="PROSITE" id="PS50237"/>
    </source>
</evidence>
<evidence type="ECO:0000256" key="3">
    <source>
        <dbReference type="ARBA" id="ARBA00012485"/>
    </source>
</evidence>
<evidence type="ECO:0000313" key="9">
    <source>
        <dbReference type="EMBL" id="CAH0372831.1"/>
    </source>
</evidence>
<dbReference type="PROSITE" id="PS50237">
    <property type="entry name" value="HECT"/>
    <property type="match status" value="1"/>
</dbReference>
<dbReference type="InterPro" id="IPR011009">
    <property type="entry name" value="Kinase-like_dom_sf"/>
</dbReference>
<feature type="domain" description="Protein kinase" evidence="7">
    <location>
        <begin position="1"/>
        <end position="177"/>
    </location>
</feature>
<dbReference type="Gene3D" id="3.90.1750.10">
    <property type="entry name" value="Hect, E3 ligase catalytic domains"/>
    <property type="match status" value="1"/>
</dbReference>
<evidence type="ECO:0000259" key="7">
    <source>
        <dbReference type="PROSITE" id="PS50011"/>
    </source>
</evidence>
<evidence type="ECO:0000256" key="4">
    <source>
        <dbReference type="ARBA" id="ARBA00022679"/>
    </source>
</evidence>
<dbReference type="GO" id="GO:0006511">
    <property type="term" value="P:ubiquitin-dependent protein catabolic process"/>
    <property type="evidence" value="ECO:0007669"/>
    <property type="project" value="TreeGrafter"/>
</dbReference>
<comment type="catalytic activity">
    <reaction evidence="1">
        <text>S-ubiquitinyl-[E2 ubiquitin-conjugating enzyme]-L-cysteine + [acceptor protein]-L-lysine = [E2 ubiquitin-conjugating enzyme]-L-cysteine + N(6)-ubiquitinyl-[acceptor protein]-L-lysine.</text>
        <dbReference type="EC" id="2.3.2.26"/>
    </reaction>
</comment>
<keyword evidence="5 6" id="KW-0833">Ubl conjugation pathway</keyword>
<dbReference type="OrthoDB" id="206938at2759"/>
<name>A0A8J2SKZ0_9STRA</name>
<sequence length="592" mass="61765">MLHVEFPAYAGTLVGWAAARDPPRAPWHVQAVARQVLTALQVLHAAGVAHGHVDPRAVVLLAGDPPNRAQLATRPLVAALAADAAAEAAATEPAAQFVAPEVAGGGGASAAADVYAFGAVLRWLWRATAAGGGATGGARTGAPAAGEDELRTLVARLLVADPRARPSAADVALHPYFTDSYVDRYVAGGDIVGVNAKLAAVRDLLAAVRSASRRARADLAVARGPGLADRVLAFFGRDAVAARRRGGGGEDGAAGVPPARRPLRVTFEGEAGVDEGGLAREMFALFFEGALAPAAGLFEDAGGEVLLPARLPRGEGAAARAARADRLEAFGRALVAALYEGCGAPPRLGPSLFKYLAHGAAHAAAGDGRALRDLQKFDPALGASLERMLARAPPDGQGWGLDFGDVSSSDDDAGGGARAVTEANKHAFVVLKVRRALVGRRRDALEAIRRGFVAALRELSPEAAPFLKLFSSTDWRVLLCADDDRLTPDRVLDALAFVGWPKRSVVPDALRRSVRAFDKDSLRRFLVFATGSPGLPSAPGFEIQVRAQPRSPALPVAHTCFFHLDIPDYADEGEFVAKLTTAILECGTFDRV</sequence>
<dbReference type="GO" id="GO:0004672">
    <property type="term" value="F:protein kinase activity"/>
    <property type="evidence" value="ECO:0007669"/>
    <property type="project" value="InterPro"/>
</dbReference>
<dbReference type="GO" id="GO:0016567">
    <property type="term" value="P:protein ubiquitination"/>
    <property type="evidence" value="ECO:0007669"/>
    <property type="project" value="TreeGrafter"/>
</dbReference>
<evidence type="ECO:0000256" key="5">
    <source>
        <dbReference type="ARBA" id="ARBA00022786"/>
    </source>
</evidence>
<reference evidence="9" key="1">
    <citation type="submission" date="2021-11" db="EMBL/GenBank/DDBJ databases">
        <authorList>
            <consortium name="Genoscope - CEA"/>
            <person name="William W."/>
        </authorList>
    </citation>
    <scope>NUCLEOTIDE SEQUENCE</scope>
</reference>
<dbReference type="Gene3D" id="3.30.2160.10">
    <property type="entry name" value="Hect, E3 ligase catalytic domain"/>
    <property type="match status" value="1"/>
</dbReference>
<dbReference type="InterPro" id="IPR035983">
    <property type="entry name" value="Hect_E3_ubiquitin_ligase"/>
</dbReference>
<dbReference type="PANTHER" id="PTHR11254">
    <property type="entry name" value="HECT DOMAIN UBIQUITIN-PROTEIN LIGASE"/>
    <property type="match status" value="1"/>
</dbReference>
<dbReference type="InterPro" id="IPR000569">
    <property type="entry name" value="HECT_dom"/>
</dbReference>
<dbReference type="SMART" id="SM00119">
    <property type="entry name" value="HECTc"/>
    <property type="match status" value="1"/>
</dbReference>
<comment type="pathway">
    <text evidence="2">Protein modification; protein ubiquitination.</text>
</comment>
<dbReference type="SUPFAM" id="SSF56112">
    <property type="entry name" value="Protein kinase-like (PK-like)"/>
    <property type="match status" value="1"/>
</dbReference>
<dbReference type="EMBL" id="CAKKNE010000003">
    <property type="protein sequence ID" value="CAH0372831.1"/>
    <property type="molecule type" value="Genomic_DNA"/>
</dbReference>
<gene>
    <name evidence="9" type="ORF">PECAL_3P28800</name>
</gene>
<accession>A0A8J2SKZ0</accession>
<feature type="domain" description="HECT" evidence="8">
    <location>
        <begin position="260"/>
        <end position="592"/>
    </location>
</feature>
<dbReference type="PANTHER" id="PTHR11254:SF444">
    <property type="entry name" value="HECT DOMAIN CONTAINING UBIQUITIN LIGASE"/>
    <property type="match status" value="1"/>
</dbReference>
<evidence type="ECO:0000313" key="10">
    <source>
        <dbReference type="Proteomes" id="UP000789595"/>
    </source>
</evidence>
<comment type="caution">
    <text evidence="9">The sequence shown here is derived from an EMBL/GenBank/DDBJ whole genome shotgun (WGS) entry which is preliminary data.</text>
</comment>
<keyword evidence="4" id="KW-0808">Transferase</keyword>
<dbReference type="AlphaFoldDB" id="A0A8J2SKZ0"/>
<proteinExistence type="predicted"/>
<dbReference type="EC" id="2.3.2.26" evidence="3"/>
<dbReference type="Pfam" id="PF00632">
    <property type="entry name" value="HECT"/>
    <property type="match status" value="1"/>
</dbReference>
<dbReference type="InterPro" id="IPR050409">
    <property type="entry name" value="E3_ubiq-protein_ligase"/>
</dbReference>
<organism evidence="9 10">
    <name type="scientific">Pelagomonas calceolata</name>
    <dbReference type="NCBI Taxonomy" id="35677"/>
    <lineage>
        <taxon>Eukaryota</taxon>
        <taxon>Sar</taxon>
        <taxon>Stramenopiles</taxon>
        <taxon>Ochrophyta</taxon>
        <taxon>Pelagophyceae</taxon>
        <taxon>Pelagomonadales</taxon>
        <taxon>Pelagomonadaceae</taxon>
        <taxon>Pelagomonas</taxon>
    </lineage>
</organism>
<protein>
    <recommendedName>
        <fullName evidence="3">HECT-type E3 ubiquitin transferase</fullName>
        <ecNumber evidence="3">2.3.2.26</ecNumber>
    </recommendedName>
</protein>
<keyword evidence="10" id="KW-1185">Reference proteome</keyword>
<dbReference type="Gene3D" id="1.10.510.10">
    <property type="entry name" value="Transferase(Phosphotransferase) domain 1"/>
    <property type="match status" value="1"/>
</dbReference>
<evidence type="ECO:0000256" key="2">
    <source>
        <dbReference type="ARBA" id="ARBA00004906"/>
    </source>
</evidence>
<feature type="active site" description="Glycyl thioester intermediate" evidence="6">
    <location>
        <position position="560"/>
    </location>
</feature>
<evidence type="ECO:0000256" key="1">
    <source>
        <dbReference type="ARBA" id="ARBA00000885"/>
    </source>
</evidence>
<dbReference type="GO" id="GO:0005524">
    <property type="term" value="F:ATP binding"/>
    <property type="evidence" value="ECO:0007669"/>
    <property type="project" value="InterPro"/>
</dbReference>
<dbReference type="GO" id="GO:0061630">
    <property type="term" value="F:ubiquitin protein ligase activity"/>
    <property type="evidence" value="ECO:0007669"/>
    <property type="project" value="UniProtKB-EC"/>
</dbReference>